<feature type="transmembrane region" description="Helical" evidence="2">
    <location>
        <begin position="172"/>
        <end position="193"/>
    </location>
</feature>
<keyword evidence="2" id="KW-1133">Transmembrane helix</keyword>
<evidence type="ECO:0000313" key="3">
    <source>
        <dbReference type="EMBL" id="SCE96748.1"/>
    </source>
</evidence>
<feature type="region of interest" description="Disordered" evidence="1">
    <location>
        <begin position="1"/>
        <end position="108"/>
    </location>
</feature>
<reference evidence="4" key="1">
    <citation type="submission" date="2016-06" db="EMBL/GenBank/DDBJ databases">
        <authorList>
            <person name="Varghese N."/>
            <person name="Submissions Spin"/>
        </authorList>
    </citation>
    <scope>NUCLEOTIDE SEQUENCE [LARGE SCALE GENOMIC DNA]</scope>
    <source>
        <strain evidence="4">DSM 43909</strain>
    </source>
</reference>
<feature type="compositionally biased region" description="Pro residues" evidence="1">
    <location>
        <begin position="82"/>
        <end position="102"/>
    </location>
</feature>
<evidence type="ECO:0000313" key="4">
    <source>
        <dbReference type="Proteomes" id="UP000198242"/>
    </source>
</evidence>
<sequence length="198" mass="21430">MSYSNYDPDDQQDRFHPKPAPPHTPPTQRIAYVDVDHGGSLAPSTPPAAHYPQSPTHYTPPAAHYPQPPTPYTPAAAHYPQSPTPYTPPAYTPPPYPAPPASPQRGQTDTTTIVARVVVGVTGSVAFIFALHIFFSLAQANQNNGFVQFVYVLARVFVLGFGDVFTPNDAKIGLVLNYGLAALVYLVVGRLIARALRQ</sequence>
<evidence type="ECO:0000256" key="2">
    <source>
        <dbReference type="SAM" id="Phobius"/>
    </source>
</evidence>
<evidence type="ECO:0000256" key="1">
    <source>
        <dbReference type="SAM" id="MobiDB-lite"/>
    </source>
</evidence>
<feature type="transmembrane region" description="Helical" evidence="2">
    <location>
        <begin position="113"/>
        <end position="134"/>
    </location>
</feature>
<dbReference type="Proteomes" id="UP000198242">
    <property type="component" value="Chromosome I"/>
</dbReference>
<dbReference type="AlphaFoldDB" id="A0A1C4WKP3"/>
<gene>
    <name evidence="3" type="ORF">GA0074695_2530</name>
</gene>
<organism evidence="3 4">
    <name type="scientific">Micromonospora viridifaciens</name>
    <dbReference type="NCBI Taxonomy" id="1881"/>
    <lineage>
        <taxon>Bacteria</taxon>
        <taxon>Bacillati</taxon>
        <taxon>Actinomycetota</taxon>
        <taxon>Actinomycetes</taxon>
        <taxon>Micromonosporales</taxon>
        <taxon>Micromonosporaceae</taxon>
        <taxon>Micromonospora</taxon>
    </lineage>
</organism>
<accession>A0A1C4WKP3</accession>
<protein>
    <submittedName>
        <fullName evidence="3">Uncharacterized protein</fullName>
    </submittedName>
</protein>
<keyword evidence="4" id="KW-1185">Reference proteome</keyword>
<name>A0A1C4WKP3_MICVI</name>
<keyword evidence="2" id="KW-0472">Membrane</keyword>
<proteinExistence type="predicted"/>
<dbReference type="EMBL" id="LT607411">
    <property type="protein sequence ID" value="SCE96748.1"/>
    <property type="molecule type" value="Genomic_DNA"/>
</dbReference>
<feature type="transmembrane region" description="Helical" evidence="2">
    <location>
        <begin position="146"/>
        <end position="166"/>
    </location>
</feature>
<keyword evidence="2" id="KW-0812">Transmembrane</keyword>